<evidence type="ECO:0000313" key="13">
    <source>
        <dbReference type="EMBL" id="OEF25875.1"/>
    </source>
</evidence>
<dbReference type="Gene3D" id="3.40.50.300">
    <property type="entry name" value="P-loop containing nucleotide triphosphate hydrolases"/>
    <property type="match status" value="3"/>
</dbReference>
<dbReference type="InterPro" id="IPR050534">
    <property type="entry name" value="Coronavir_polyprotein_1ab"/>
</dbReference>
<dbReference type="EMBL" id="AJYK02000057">
    <property type="protein sequence ID" value="OEF25875.1"/>
    <property type="molecule type" value="Genomic_DNA"/>
</dbReference>
<dbReference type="InterPro" id="IPR049550">
    <property type="entry name" value="RecD_N"/>
</dbReference>
<keyword evidence="1 11" id="KW-0540">Nuclease</keyword>
<keyword evidence="6 11" id="KW-0269">Exonuclease</keyword>
<evidence type="ECO:0000256" key="7">
    <source>
        <dbReference type="ARBA" id="ARBA00022840"/>
    </source>
</evidence>
<dbReference type="Pfam" id="PF13245">
    <property type="entry name" value="AAA_19"/>
    <property type="match status" value="1"/>
</dbReference>
<dbReference type="HAMAP" id="MF_01487">
    <property type="entry name" value="RecD"/>
    <property type="match status" value="1"/>
</dbReference>
<evidence type="ECO:0000256" key="5">
    <source>
        <dbReference type="ARBA" id="ARBA00022806"/>
    </source>
</evidence>
<keyword evidence="9 11" id="KW-0234">DNA repair</keyword>
<dbReference type="Pfam" id="PF13538">
    <property type="entry name" value="UvrD_C_2"/>
    <property type="match status" value="1"/>
</dbReference>
<dbReference type="GO" id="GO:0017116">
    <property type="term" value="F:single-stranded DNA helicase activity"/>
    <property type="evidence" value="ECO:0007669"/>
    <property type="project" value="TreeGrafter"/>
</dbReference>
<dbReference type="InterPro" id="IPR006344">
    <property type="entry name" value="RecD"/>
</dbReference>
<keyword evidence="10 11" id="KW-0413">Isomerase</keyword>
<reference evidence="13 14" key="1">
    <citation type="journal article" date="2012" name="Science">
        <title>Ecological populations of bacteria act as socially cohesive units of antibiotic production and resistance.</title>
        <authorList>
            <person name="Cordero O.X."/>
            <person name="Wildschutte H."/>
            <person name="Kirkup B."/>
            <person name="Proehl S."/>
            <person name="Ngo L."/>
            <person name="Hussain F."/>
            <person name="Le Roux F."/>
            <person name="Mincer T."/>
            <person name="Polz M.F."/>
        </authorList>
    </citation>
    <scope>NUCLEOTIDE SEQUENCE [LARGE SCALE GENOMIC DNA]</scope>
    <source>
        <strain evidence="13 14">1S-45</strain>
    </source>
</reference>
<dbReference type="GO" id="GO:0043139">
    <property type="term" value="F:5'-3' DNA helicase activity"/>
    <property type="evidence" value="ECO:0007669"/>
    <property type="project" value="UniProtKB-UniRule"/>
</dbReference>
<keyword evidence="14" id="KW-1185">Reference proteome</keyword>
<dbReference type="GO" id="GO:0009338">
    <property type="term" value="C:exodeoxyribonuclease V complex"/>
    <property type="evidence" value="ECO:0007669"/>
    <property type="project" value="InterPro"/>
</dbReference>
<comment type="catalytic activity">
    <reaction evidence="11">
        <text>ATP + H2O = ADP + phosphate + H(+)</text>
        <dbReference type="Rhea" id="RHEA:13065"/>
        <dbReference type="ChEBI" id="CHEBI:15377"/>
        <dbReference type="ChEBI" id="CHEBI:15378"/>
        <dbReference type="ChEBI" id="CHEBI:30616"/>
        <dbReference type="ChEBI" id="CHEBI:43474"/>
        <dbReference type="ChEBI" id="CHEBI:456216"/>
        <dbReference type="EC" id="5.6.2.3"/>
    </reaction>
</comment>
<dbReference type="Proteomes" id="UP000094070">
    <property type="component" value="Unassembled WGS sequence"/>
</dbReference>
<dbReference type="PANTHER" id="PTHR43788:SF6">
    <property type="entry name" value="DNA HELICASE B"/>
    <property type="match status" value="1"/>
</dbReference>
<organism evidence="13 14">
    <name type="scientific">Vibrio rumoiensis 1S-45</name>
    <dbReference type="NCBI Taxonomy" id="1188252"/>
    <lineage>
        <taxon>Bacteria</taxon>
        <taxon>Pseudomonadati</taxon>
        <taxon>Pseudomonadota</taxon>
        <taxon>Gammaproteobacteria</taxon>
        <taxon>Vibrionales</taxon>
        <taxon>Vibrionaceae</taxon>
        <taxon>Vibrio</taxon>
    </lineage>
</organism>
<dbReference type="InterPro" id="IPR027785">
    <property type="entry name" value="UvrD-like_helicase_C"/>
</dbReference>
<dbReference type="InterPro" id="IPR027417">
    <property type="entry name" value="P-loop_NTPase"/>
</dbReference>
<dbReference type="GO" id="GO:0000724">
    <property type="term" value="P:double-strand break repair via homologous recombination"/>
    <property type="evidence" value="ECO:0007669"/>
    <property type="project" value="UniProtKB-UniRule"/>
</dbReference>
<keyword evidence="2 11" id="KW-0547">Nucleotide-binding</keyword>
<evidence type="ECO:0000256" key="4">
    <source>
        <dbReference type="ARBA" id="ARBA00022801"/>
    </source>
</evidence>
<protein>
    <recommendedName>
        <fullName evidence="11">RecBCD enzyme subunit RecD</fullName>
        <ecNumber evidence="11">5.6.2.3</ecNumber>
    </recommendedName>
    <alternativeName>
        <fullName evidence="11">DNA 5'-3' helicase subunit RecD</fullName>
    </alternativeName>
    <alternativeName>
        <fullName evidence="11">Exonuclease V subunit RecD</fullName>
        <shortName evidence="11">ExoV subunit RecD</shortName>
    </alternativeName>
    <alternativeName>
        <fullName evidence="11">Helicase/nuclease RecBCD subunit RecD</fullName>
    </alternativeName>
</protein>
<evidence type="ECO:0000313" key="14">
    <source>
        <dbReference type="Proteomes" id="UP000094070"/>
    </source>
</evidence>
<dbReference type="RefSeq" id="WP_017023866.1">
    <property type="nucleotide sequence ID" value="NZ_AJYK02000057.1"/>
</dbReference>
<keyword evidence="4 11" id="KW-0378">Hydrolase</keyword>
<feature type="domain" description="AAA+ ATPase" evidence="12">
    <location>
        <begin position="280"/>
        <end position="489"/>
    </location>
</feature>
<proteinExistence type="inferred from homology"/>
<keyword evidence="7 11" id="KW-0067">ATP-binding</keyword>
<dbReference type="GO" id="GO:0008854">
    <property type="term" value="F:exodeoxyribonuclease V activity"/>
    <property type="evidence" value="ECO:0007669"/>
    <property type="project" value="InterPro"/>
</dbReference>
<dbReference type="InterPro" id="IPR041851">
    <property type="entry name" value="RecD_N_sf"/>
</dbReference>
<evidence type="ECO:0000256" key="2">
    <source>
        <dbReference type="ARBA" id="ARBA00022741"/>
    </source>
</evidence>
<keyword evidence="8 11" id="KW-0238">DNA-binding</keyword>
<dbReference type="Pfam" id="PF21185">
    <property type="entry name" value="RecD_N"/>
    <property type="match status" value="1"/>
</dbReference>
<comment type="subunit">
    <text evidence="11">Heterotrimer of RecB, RecC and RecD. All subunits contribute to DNA-binding.</text>
</comment>
<comment type="miscellaneous">
    <text evidence="11">In the RecBCD complex, RecB has a slow 3'-5' helicase, an exonuclease activity and loads RecA onto ssDNA, RecD has a fast 5'-3' helicase activity, while RecC stimulates the ATPase and processivity of the RecB helicase and contributes to recognition of the Chi site.</text>
</comment>
<comment type="function">
    <text evidence="11">A helicase/nuclease that prepares dsDNA breaks (DSB) for recombinational DNA repair. Binds to DSBs and unwinds DNA via a highly rapid and processive ATP-dependent bidirectional helicase activity. Unwinds dsDNA until it encounters a Chi (crossover hotspot instigator) sequence from the 3' direction. Cuts ssDNA a few nucleotides 3' to the Chi site. The properties and activities of the enzyme are changed at Chi. The Chi-altered holoenzyme produces a long 3'-ssDNA overhang and facilitates RecA-binding to the ssDNA for homologous DNA recombination and repair. Holoenzyme degrades any linearized DNA that is unable to undergo homologous recombination. In the holoenzyme this subunit has ssDNA-dependent ATPase and 5'-3' helicase activity. When added to pre-assembled RecBC greatly stimulates nuclease activity and augments holoenzyme processivity. Negatively regulates the RecA-loading ability of RecBCD.</text>
</comment>
<dbReference type="GO" id="GO:0005524">
    <property type="term" value="F:ATP binding"/>
    <property type="evidence" value="ECO:0007669"/>
    <property type="project" value="UniProtKB-UniRule"/>
</dbReference>
<dbReference type="AlphaFoldDB" id="A0A1E5E3G0"/>
<dbReference type="PANTHER" id="PTHR43788">
    <property type="entry name" value="DNA2/NAM7 HELICASE FAMILY MEMBER"/>
    <property type="match status" value="1"/>
</dbReference>
<feature type="binding site" evidence="11">
    <location>
        <begin position="288"/>
        <end position="295"/>
    </location>
    <ligand>
        <name>ATP</name>
        <dbReference type="ChEBI" id="CHEBI:30616"/>
    </ligand>
</feature>
<dbReference type="GO" id="GO:0016887">
    <property type="term" value="F:ATP hydrolysis activity"/>
    <property type="evidence" value="ECO:0007669"/>
    <property type="project" value="RHEA"/>
</dbReference>
<dbReference type="Gene3D" id="1.10.10.1020">
    <property type="entry name" value="RecBCD complex, subunit RecD, N-terminal domain"/>
    <property type="match status" value="1"/>
</dbReference>
<comment type="similarity">
    <text evidence="11">Belongs to the RecD family.</text>
</comment>
<keyword evidence="5 11" id="KW-0347">Helicase</keyword>
<dbReference type="CDD" id="cd17933">
    <property type="entry name" value="DEXSc_RecD-like"/>
    <property type="match status" value="1"/>
</dbReference>
<evidence type="ECO:0000256" key="9">
    <source>
        <dbReference type="ARBA" id="ARBA00023204"/>
    </source>
</evidence>
<evidence type="ECO:0000256" key="1">
    <source>
        <dbReference type="ARBA" id="ARBA00022722"/>
    </source>
</evidence>
<dbReference type="SMART" id="SM00382">
    <property type="entry name" value="AAA"/>
    <property type="match status" value="1"/>
</dbReference>
<dbReference type="CDD" id="cd18809">
    <property type="entry name" value="SF1_C_RecD"/>
    <property type="match status" value="1"/>
</dbReference>
<evidence type="ECO:0000256" key="8">
    <source>
        <dbReference type="ARBA" id="ARBA00023125"/>
    </source>
</evidence>
<dbReference type="eggNOG" id="COG0507">
    <property type="taxonomic scope" value="Bacteria"/>
</dbReference>
<accession>A0A1E5E3G0</accession>
<sequence>MSKINTSESLMESSLATAQSSRSIPASFGLLKELQSAGGLRAIDVQFGLFIYQQQCRASRDQDNSVHELAEHIGVLACLLSYEFGLGHICIDVNKVSIHEMLSLKYWLKIHSKWSDKYATTLMQWQQLDWKAICLKSDLVANANGSTAQPLVLDGDRVYMTRYWHYEMKVAAGFLQRAKPVLYSSDKKQAMRNTLDRLFAREYSYLWMALSQIDLDNIQDRRRAMCESLDVEITDNLNWTEIDNALASARCVNDLALLDSLVPMSACLNWQKVAAAVALTRQFSVISGGPGTGKTTTVAKLLAALVTQSQDEATTPIIKLVAPTGKAAARLTESIGLAIDQLPVDPNIKAKMPRQSSTIHKLLGARANTVQLKHNRLNPLHVDILVVDEASMVDLPMMHRLLDALPKHARLILLGDKDQLASVEAGAILGDICSLSQTEYQAEYAKQLIDITGFQSFQSSTKSNDIADSLCMLRKSYRFHARSGIGKLAKAINEGDVAQVSATWLQGFNDIHLHPLIAPNLQTPQELETAQAELLGLMVEGYRPYCETIRLIKSALSQFHAEQAQADLFADIDVEPLSKAQMEEKAKQVLKAFSQTRLLCAVREGEHGVEGMNRAIEHALTQKKHISPKPGELWYEGRPIMISHNDSALGLHNGDIGICLSDLSEEDPRSRVYFEMPDGRIKGVLPSRVPQHETAFAMTIHKSQGSEFAHTVLLLPPKMNRILTRELIYTGVTRAKSRLDLFANPHVLAQGVSIKTLRTSGLSEKLNQIVRD</sequence>
<comment type="caution">
    <text evidence="13">The sequence shown here is derived from an EMBL/GenBank/DDBJ whole genome shotgun (WGS) entry which is preliminary data.</text>
</comment>
<dbReference type="STRING" id="1188252.A1QC_08125"/>
<keyword evidence="3 11" id="KW-0227">DNA damage</keyword>
<dbReference type="GO" id="GO:0003677">
    <property type="term" value="F:DNA binding"/>
    <property type="evidence" value="ECO:0007669"/>
    <property type="project" value="UniProtKB-UniRule"/>
</dbReference>
<evidence type="ECO:0000256" key="11">
    <source>
        <dbReference type="HAMAP-Rule" id="MF_01487"/>
    </source>
</evidence>
<dbReference type="NCBIfam" id="TIGR01447">
    <property type="entry name" value="recD"/>
    <property type="match status" value="1"/>
</dbReference>
<dbReference type="InterPro" id="IPR003593">
    <property type="entry name" value="AAA+_ATPase"/>
</dbReference>
<dbReference type="EC" id="5.6.2.3" evidence="11"/>
<gene>
    <name evidence="11" type="primary">recD</name>
    <name evidence="13" type="ORF">A1QC_08125</name>
</gene>
<dbReference type="FunFam" id="3.40.50.300:FF:000912">
    <property type="entry name" value="RecBCD enzyme subunit RecD"/>
    <property type="match status" value="1"/>
</dbReference>
<dbReference type="SUPFAM" id="SSF52540">
    <property type="entry name" value="P-loop containing nucleoside triphosphate hydrolases"/>
    <property type="match status" value="2"/>
</dbReference>
<evidence type="ECO:0000259" key="12">
    <source>
        <dbReference type="SMART" id="SM00382"/>
    </source>
</evidence>
<name>A0A1E5E3G0_9VIBR</name>
<evidence type="ECO:0000256" key="10">
    <source>
        <dbReference type="ARBA" id="ARBA00023235"/>
    </source>
</evidence>
<evidence type="ECO:0000256" key="3">
    <source>
        <dbReference type="ARBA" id="ARBA00022763"/>
    </source>
</evidence>
<evidence type="ECO:0000256" key="6">
    <source>
        <dbReference type="ARBA" id="ARBA00022839"/>
    </source>
</evidence>